<dbReference type="EMBL" id="BCMF01000012">
    <property type="protein sequence ID" value="GAX00175.1"/>
    <property type="molecule type" value="Genomic_DNA"/>
</dbReference>
<dbReference type="Pfam" id="PF10978">
    <property type="entry name" value="DUF2785"/>
    <property type="match status" value="1"/>
</dbReference>
<gene>
    <name evidence="1" type="ORF">IWT30_02155</name>
</gene>
<name>A0A1Z5IEI4_9LACO</name>
<evidence type="ECO:0000313" key="1">
    <source>
        <dbReference type="EMBL" id="GAX00175.1"/>
    </source>
</evidence>
<dbReference type="Proteomes" id="UP000198374">
    <property type="component" value="Unassembled WGS sequence"/>
</dbReference>
<dbReference type="InterPro" id="IPR021247">
    <property type="entry name" value="DUF2785"/>
</dbReference>
<dbReference type="AlphaFoldDB" id="A0A1Z5IEI4"/>
<sequence length="327" mass="37917">MEANNQIDDIRKQLNEIRTQVNAGELFQSLGTRLELLVKSVQREKIVTAVNLPDDNDGIRDLLTQLNDQLKDESLTALSDQQVLQLVRHIGSPDPNIRDKGIYFLFNDLIQQHLLSDQQMVMIVRYLTSDTVLFAHILEPENDAIYQRGFAVLLLSVLLYADRAGYQFLDQKLVSQVVDQLALYMVLEVDTRGFIKTNGWAHAYTHIGNLLDELSERERLTRADKLYLMAIIIERYKTLDGALIFGEPQRLAGYLARLTNKNQLYADYFLKQLKHWRQELVVVQQEESQAGWNRIYNRGRLIEAMIVRHDFNDDILQYLHSVIDFLA</sequence>
<reference evidence="1 2" key="1">
    <citation type="submission" date="2015-11" db="EMBL/GenBank/DDBJ databases">
        <title>Draft genome sequences of new species of the genus Lactobacillus isolated from orchardgrass silage.</title>
        <authorList>
            <person name="Tohno M."/>
            <person name="Tanizawa Y."/>
            <person name="Arita M."/>
        </authorList>
    </citation>
    <scope>NUCLEOTIDE SEQUENCE [LARGE SCALE GENOMIC DNA]</scope>
    <source>
        <strain evidence="1 2">IWT30</strain>
    </source>
</reference>
<dbReference type="OrthoDB" id="7619731at2"/>
<organism evidence="1 2">
    <name type="scientific">Secundilactobacillus mixtipabuli</name>
    <dbReference type="NCBI Taxonomy" id="1435342"/>
    <lineage>
        <taxon>Bacteria</taxon>
        <taxon>Bacillati</taxon>
        <taxon>Bacillota</taxon>
        <taxon>Bacilli</taxon>
        <taxon>Lactobacillales</taxon>
        <taxon>Lactobacillaceae</taxon>
        <taxon>Secundilactobacillus</taxon>
    </lineage>
</organism>
<keyword evidence="2" id="KW-1185">Reference proteome</keyword>
<dbReference type="RefSeq" id="WP_089109955.1">
    <property type="nucleotide sequence ID" value="NZ_BCMF01000012.1"/>
</dbReference>
<evidence type="ECO:0008006" key="3">
    <source>
        <dbReference type="Google" id="ProtNLM"/>
    </source>
</evidence>
<accession>A0A1Z5IEI4</accession>
<evidence type="ECO:0000313" key="2">
    <source>
        <dbReference type="Proteomes" id="UP000198374"/>
    </source>
</evidence>
<comment type="caution">
    <text evidence="1">The sequence shown here is derived from an EMBL/GenBank/DDBJ whole genome shotgun (WGS) entry which is preliminary data.</text>
</comment>
<protein>
    <recommendedName>
        <fullName evidence="3">DUF2785 domain-containing protein</fullName>
    </recommendedName>
</protein>
<proteinExistence type="predicted"/>